<keyword evidence="2" id="KW-1185">Reference proteome</keyword>
<organism evidence="1 2">
    <name type="scientific">Kockovaella imperatae</name>
    <dbReference type="NCBI Taxonomy" id="4999"/>
    <lineage>
        <taxon>Eukaryota</taxon>
        <taxon>Fungi</taxon>
        <taxon>Dikarya</taxon>
        <taxon>Basidiomycota</taxon>
        <taxon>Agaricomycotina</taxon>
        <taxon>Tremellomycetes</taxon>
        <taxon>Tremellales</taxon>
        <taxon>Cuniculitremaceae</taxon>
        <taxon>Kockovaella</taxon>
    </lineage>
</organism>
<dbReference type="InParanoid" id="A0A1Y1U5L5"/>
<proteinExistence type="predicted"/>
<dbReference type="AlphaFoldDB" id="A0A1Y1U5L5"/>
<protein>
    <submittedName>
        <fullName evidence="1">Uncharacterized protein</fullName>
    </submittedName>
</protein>
<evidence type="ECO:0000313" key="1">
    <source>
        <dbReference type="EMBL" id="ORX33318.1"/>
    </source>
</evidence>
<reference evidence="1 2" key="1">
    <citation type="submission" date="2017-03" db="EMBL/GenBank/DDBJ databases">
        <title>Widespread Adenine N6-methylation of Active Genes in Fungi.</title>
        <authorList>
            <consortium name="DOE Joint Genome Institute"/>
            <person name="Mondo S.J."/>
            <person name="Dannebaum R.O."/>
            <person name="Kuo R.C."/>
            <person name="Louie K.B."/>
            <person name="Bewick A.J."/>
            <person name="Labutti K."/>
            <person name="Haridas S."/>
            <person name="Kuo A."/>
            <person name="Salamov A."/>
            <person name="Ahrendt S.R."/>
            <person name="Lau R."/>
            <person name="Bowen B.P."/>
            <person name="Lipzen A."/>
            <person name="Sullivan W."/>
            <person name="Andreopoulos W.B."/>
            <person name="Clum A."/>
            <person name="Lindquist E."/>
            <person name="Daum C."/>
            <person name="Northen T.R."/>
            <person name="Ramamoorthy G."/>
            <person name="Schmitz R.J."/>
            <person name="Gryganskyi A."/>
            <person name="Culley D."/>
            <person name="Magnuson J."/>
            <person name="James T.Y."/>
            <person name="O'Malley M.A."/>
            <person name="Stajich J.E."/>
            <person name="Spatafora J.W."/>
            <person name="Visel A."/>
            <person name="Grigoriev I.V."/>
        </authorList>
    </citation>
    <scope>NUCLEOTIDE SEQUENCE [LARGE SCALE GENOMIC DNA]</scope>
    <source>
        <strain evidence="1 2">NRRL Y-17943</strain>
    </source>
</reference>
<comment type="caution">
    <text evidence="1">The sequence shown here is derived from an EMBL/GenBank/DDBJ whole genome shotgun (WGS) entry which is preliminary data.</text>
</comment>
<dbReference type="RefSeq" id="XP_021867669.1">
    <property type="nucleotide sequence ID" value="XM_022017325.1"/>
</dbReference>
<gene>
    <name evidence="1" type="ORF">BD324DRAFT_640162</name>
</gene>
<dbReference type="EMBL" id="NBSH01000026">
    <property type="protein sequence ID" value="ORX33318.1"/>
    <property type="molecule type" value="Genomic_DNA"/>
</dbReference>
<dbReference type="GeneID" id="33559134"/>
<accession>A0A1Y1U5L5</accession>
<name>A0A1Y1U5L5_9TREE</name>
<evidence type="ECO:0000313" key="2">
    <source>
        <dbReference type="Proteomes" id="UP000193218"/>
    </source>
</evidence>
<dbReference type="Proteomes" id="UP000193218">
    <property type="component" value="Unassembled WGS sequence"/>
</dbReference>
<sequence>MIPSTSWTDEDWRVYMDTLPFDKITTKNPPLKTLKSVLPSPDTVPDDPHPVAALDASHPEDILLQPENMAVFKCAYLPHSLDTWGCAPKEEEDVWPAYGYTHPGVRCRNVGAACTVIVRIQAVDHSPWSSIVLDPCWHCEVKGQACSVAKSALFKGGEYHPAQAPRPRREPKRRRMEVYNVCKEVWLRLTLDRPVDHPAASNQTKRIDLLPICHLSLKAARSLVRRALQTRLSHYVPLSPTFTSLSTFCRPLCTISWIDQALNAPLPLTRSSRIGDGPILGRIWYVILQKRGRK</sequence>